<evidence type="ECO:0000259" key="3">
    <source>
        <dbReference type="Pfam" id="PF20235"/>
    </source>
</evidence>
<dbReference type="EMBL" id="OZ075125">
    <property type="protein sequence ID" value="CAL4933178.1"/>
    <property type="molecule type" value="Genomic_DNA"/>
</dbReference>
<evidence type="ECO:0000256" key="1">
    <source>
        <dbReference type="SAM" id="MobiDB-lite"/>
    </source>
</evidence>
<dbReference type="Proteomes" id="UP001497457">
    <property type="component" value="Chromosome 15b"/>
</dbReference>
<sequence>MGRRRSGRRRAAVDDSPADLSGRSTADQQKSSSSSSGGSTVTSLSQQTVEESPPPRLRPPQDTADLRRRLLGLIRGFYLDAISRLPTADLRATTLARGLLLGGHCFGPLHPVHNIITNSVWYAAAFPLRPADRTTEVGVLTNQAIDRAARRSLDGLLAYLLRVHASLSPADALWQLSRSRADLRAAFTSVRCAKPSLPGAADPEVVKAAFQAAAEAAPHPNPAAFAHFASSVLPNVERYVSCLLVSKGGLSSLDIDRLSTMLLRYPLPDELLSSRPDPSPKVSEAISANKRNATNWQKCVLAMADAALCKFTCQTGLHYELHTVYGESFLDDERHNQHFHINFIAQPKEDHTSSSGVPSGHRLFFFAEAPLPPLQKFREEGISMCCLVEPSPGYTDNCHACLRHERKISHPVVGPVYHSHILHFGEQCSEIGTLHHDWDFRPILAVDYLCFDSDRDNGLVEHLRDFFARIDAYCSYLSDDEK</sequence>
<evidence type="ECO:0000313" key="4">
    <source>
        <dbReference type="EMBL" id="CAL4933158.1"/>
    </source>
</evidence>
<dbReference type="PANTHER" id="PTHR33120">
    <property type="entry name" value="EXPRESSED PROTEIN-RELATED"/>
    <property type="match status" value="1"/>
</dbReference>
<proteinExistence type="predicted"/>
<dbReference type="EMBL" id="OZ075125">
    <property type="protein sequence ID" value="CAL4933158.1"/>
    <property type="molecule type" value="Genomic_DNA"/>
</dbReference>
<name>A0ABC8XYK1_9POAL</name>
<gene>
    <name evidence="4" type="ORF">URODEC1_LOCUS27983</name>
    <name evidence="5" type="ORF">URODEC1_LOCUS27991</name>
</gene>
<dbReference type="AlphaFoldDB" id="A0ABC8XYK1"/>
<organism evidence="4 6">
    <name type="scientific">Urochloa decumbens</name>
    <dbReference type="NCBI Taxonomy" id="240449"/>
    <lineage>
        <taxon>Eukaryota</taxon>
        <taxon>Viridiplantae</taxon>
        <taxon>Streptophyta</taxon>
        <taxon>Embryophyta</taxon>
        <taxon>Tracheophyta</taxon>
        <taxon>Spermatophyta</taxon>
        <taxon>Magnoliopsida</taxon>
        <taxon>Liliopsida</taxon>
        <taxon>Poales</taxon>
        <taxon>Poaceae</taxon>
        <taxon>PACMAD clade</taxon>
        <taxon>Panicoideae</taxon>
        <taxon>Panicodae</taxon>
        <taxon>Paniceae</taxon>
        <taxon>Melinidinae</taxon>
        <taxon>Urochloa</taxon>
    </lineage>
</organism>
<evidence type="ECO:0000259" key="2">
    <source>
        <dbReference type="Pfam" id="PF12274"/>
    </source>
</evidence>
<protein>
    <submittedName>
        <fullName evidence="4">Uncharacterized protein</fullName>
    </submittedName>
</protein>
<reference evidence="6" key="1">
    <citation type="submission" date="2024-06" db="EMBL/GenBank/DDBJ databases">
        <authorList>
            <person name="Ryan C."/>
        </authorList>
    </citation>
    <scope>NUCLEOTIDE SEQUENCE [LARGE SCALE GENOMIC DNA]</scope>
</reference>
<feature type="compositionally biased region" description="Low complexity" evidence="1">
    <location>
        <begin position="24"/>
        <end position="48"/>
    </location>
</feature>
<evidence type="ECO:0000313" key="5">
    <source>
        <dbReference type="EMBL" id="CAL4933178.1"/>
    </source>
</evidence>
<feature type="compositionally biased region" description="Basic residues" evidence="1">
    <location>
        <begin position="1"/>
        <end position="10"/>
    </location>
</feature>
<dbReference type="InterPro" id="IPR022059">
    <property type="entry name" value="DUF3615"/>
</dbReference>
<dbReference type="InterPro" id="IPR046527">
    <property type="entry name" value="PIR2-like_helical"/>
</dbReference>
<accession>A0ABC8XYK1</accession>
<feature type="domain" description="PIR2-like helical" evidence="3">
    <location>
        <begin position="74"/>
        <end position="187"/>
    </location>
</feature>
<keyword evidence="6" id="KW-1185">Reference proteome</keyword>
<reference evidence="4 6" key="2">
    <citation type="submission" date="2024-10" db="EMBL/GenBank/DDBJ databases">
        <authorList>
            <person name="Ryan C."/>
        </authorList>
    </citation>
    <scope>NUCLEOTIDE SEQUENCE [LARGE SCALE GENOMIC DNA]</scope>
</reference>
<feature type="region of interest" description="Disordered" evidence="1">
    <location>
        <begin position="1"/>
        <end position="63"/>
    </location>
</feature>
<feature type="domain" description="DUF3615" evidence="2">
    <location>
        <begin position="304"/>
        <end position="411"/>
    </location>
</feature>
<dbReference type="PANTHER" id="PTHR33120:SF51">
    <property type="entry name" value="PIR2-LIKE HELICAL DOMAIN-CONTAINING PROTEIN"/>
    <property type="match status" value="1"/>
</dbReference>
<evidence type="ECO:0000313" key="6">
    <source>
        <dbReference type="Proteomes" id="UP001497457"/>
    </source>
</evidence>
<dbReference type="Pfam" id="PF20235">
    <property type="entry name" value="PIR2-like_helical"/>
    <property type="match status" value="1"/>
</dbReference>
<dbReference type="Pfam" id="PF12274">
    <property type="entry name" value="DUF3615"/>
    <property type="match status" value="1"/>
</dbReference>